<dbReference type="InterPro" id="IPR000182">
    <property type="entry name" value="GNAT_dom"/>
</dbReference>
<gene>
    <name evidence="2" type="ORF">ACFSCX_11715</name>
</gene>
<reference evidence="3" key="1">
    <citation type="journal article" date="2019" name="Int. J. Syst. Evol. Microbiol.">
        <title>The Global Catalogue of Microorganisms (GCM) 10K type strain sequencing project: providing services to taxonomists for standard genome sequencing and annotation.</title>
        <authorList>
            <consortium name="The Broad Institute Genomics Platform"/>
            <consortium name="The Broad Institute Genome Sequencing Center for Infectious Disease"/>
            <person name="Wu L."/>
            <person name="Ma J."/>
        </authorList>
    </citation>
    <scope>NUCLEOTIDE SEQUENCE [LARGE SCALE GENOMIC DNA]</scope>
    <source>
        <strain evidence="3">CCUG 49339</strain>
    </source>
</reference>
<evidence type="ECO:0000313" key="3">
    <source>
        <dbReference type="Proteomes" id="UP001597214"/>
    </source>
</evidence>
<accession>A0ABW4LPV2</accession>
<dbReference type="PROSITE" id="PS51186">
    <property type="entry name" value="GNAT"/>
    <property type="match status" value="1"/>
</dbReference>
<dbReference type="Gene3D" id="3.40.630.30">
    <property type="match status" value="1"/>
</dbReference>
<dbReference type="Pfam" id="PF00583">
    <property type="entry name" value="Acetyltransf_1"/>
    <property type="match status" value="1"/>
</dbReference>
<sequence length="286" mass="32501">MTTVHIVENPNDLLTIVEPKLLESEAKHNLLLGLLARAVKEDTSLDKYLLGYVKADVHIVLAFIKTPGQKLIFSSLHESSETMISELVHELIQKGITIPGVIGEKHLVKKFVTQWEQEQKVTSKVDMHQFIYQLDRVNHIELSDGEMRKAVIQDVDLITDWIYDFSFITPDPLSKEQAYILASDSIHSETIFLWVDNDKIVSMAKKARPTKNGIVVNLVYTPREYRNRGYASSLVATLSQQLLDEGYKFCSLYTDASNPTSNHIYTEIGYKEIAESIVYSFCSEDS</sequence>
<dbReference type="CDD" id="cd04301">
    <property type="entry name" value="NAT_SF"/>
    <property type="match status" value="1"/>
</dbReference>
<feature type="domain" description="N-acetyltransferase" evidence="1">
    <location>
        <begin position="145"/>
        <end position="286"/>
    </location>
</feature>
<comment type="caution">
    <text evidence="2">The sequence shown here is derived from an EMBL/GenBank/DDBJ whole genome shotgun (WGS) entry which is preliminary data.</text>
</comment>
<protein>
    <submittedName>
        <fullName evidence="2">GNAT family N-acetyltransferase</fullName>
    </submittedName>
</protein>
<evidence type="ECO:0000313" key="2">
    <source>
        <dbReference type="EMBL" id="MFD1737219.1"/>
    </source>
</evidence>
<dbReference type="RefSeq" id="WP_377928424.1">
    <property type="nucleotide sequence ID" value="NZ_JBHUEM010000020.1"/>
</dbReference>
<dbReference type="Proteomes" id="UP001597214">
    <property type="component" value="Unassembled WGS sequence"/>
</dbReference>
<dbReference type="SUPFAM" id="SSF55729">
    <property type="entry name" value="Acyl-CoA N-acyltransferases (Nat)"/>
    <property type="match status" value="1"/>
</dbReference>
<keyword evidence="3" id="KW-1185">Reference proteome</keyword>
<name>A0ABW4LPV2_9BACI</name>
<evidence type="ECO:0000259" key="1">
    <source>
        <dbReference type="PROSITE" id="PS51186"/>
    </source>
</evidence>
<dbReference type="InterPro" id="IPR016181">
    <property type="entry name" value="Acyl_CoA_acyltransferase"/>
</dbReference>
<organism evidence="2 3">
    <name type="scientific">Bacillus salitolerans</name>
    <dbReference type="NCBI Taxonomy" id="1437434"/>
    <lineage>
        <taxon>Bacteria</taxon>
        <taxon>Bacillati</taxon>
        <taxon>Bacillota</taxon>
        <taxon>Bacilli</taxon>
        <taxon>Bacillales</taxon>
        <taxon>Bacillaceae</taxon>
        <taxon>Bacillus</taxon>
    </lineage>
</organism>
<dbReference type="EMBL" id="JBHUEM010000020">
    <property type="protein sequence ID" value="MFD1737219.1"/>
    <property type="molecule type" value="Genomic_DNA"/>
</dbReference>
<proteinExistence type="predicted"/>